<reference evidence="1" key="1">
    <citation type="submission" date="2021-02" db="EMBL/GenBank/DDBJ databases">
        <authorList>
            <person name="Nowell W R."/>
        </authorList>
    </citation>
    <scope>NUCLEOTIDE SEQUENCE</scope>
    <source>
        <strain evidence="1">Ploen Becks lab</strain>
    </source>
</reference>
<sequence>MQKKQFQVGREKANVVSLLAESNNLLMTEGFIEKKEVNRIVFDIGATMSILKLVKCAIKNDITYKPDSTQVRLADDSLVKVC</sequence>
<name>A0A813TPY9_9BILA</name>
<organism evidence="1 2">
    <name type="scientific">Brachionus calyciflorus</name>
    <dbReference type="NCBI Taxonomy" id="104777"/>
    <lineage>
        <taxon>Eukaryota</taxon>
        <taxon>Metazoa</taxon>
        <taxon>Spiralia</taxon>
        <taxon>Gnathifera</taxon>
        <taxon>Rotifera</taxon>
        <taxon>Eurotatoria</taxon>
        <taxon>Monogononta</taxon>
        <taxon>Pseudotrocha</taxon>
        <taxon>Ploima</taxon>
        <taxon>Brachionidae</taxon>
        <taxon>Brachionus</taxon>
    </lineage>
</organism>
<dbReference type="AlphaFoldDB" id="A0A813TPY9"/>
<evidence type="ECO:0000313" key="2">
    <source>
        <dbReference type="Proteomes" id="UP000663879"/>
    </source>
</evidence>
<evidence type="ECO:0000313" key="1">
    <source>
        <dbReference type="EMBL" id="CAF0816309.1"/>
    </source>
</evidence>
<gene>
    <name evidence="1" type="ORF">OXX778_LOCUS7229</name>
</gene>
<dbReference type="EMBL" id="CAJNOC010000911">
    <property type="protein sequence ID" value="CAF0816309.1"/>
    <property type="molecule type" value="Genomic_DNA"/>
</dbReference>
<proteinExistence type="predicted"/>
<accession>A0A813TPY9</accession>
<dbReference type="Proteomes" id="UP000663879">
    <property type="component" value="Unassembled WGS sequence"/>
</dbReference>
<comment type="caution">
    <text evidence="1">The sequence shown here is derived from an EMBL/GenBank/DDBJ whole genome shotgun (WGS) entry which is preliminary data.</text>
</comment>
<keyword evidence="2" id="KW-1185">Reference proteome</keyword>
<protein>
    <submittedName>
        <fullName evidence="1">Uncharacterized protein</fullName>
    </submittedName>
</protein>